<keyword evidence="3" id="KW-1185">Reference proteome</keyword>
<gene>
    <name evidence="2" type="ORF">SAMN05192556_105107</name>
</gene>
<evidence type="ECO:0000259" key="1">
    <source>
        <dbReference type="Pfam" id="PF07693"/>
    </source>
</evidence>
<dbReference type="InterPro" id="IPR011646">
    <property type="entry name" value="KAP_P-loop"/>
</dbReference>
<protein>
    <submittedName>
        <fullName evidence="2">Predicted P-loop ATPase, KAP-like</fullName>
    </submittedName>
</protein>
<dbReference type="PANTHER" id="PTHR22674:SF6">
    <property type="entry name" value="NTPASE KAP FAMILY P-LOOP DOMAIN-CONTAINING PROTEIN 1"/>
    <property type="match status" value="1"/>
</dbReference>
<feature type="domain" description="KAP NTPase" evidence="1">
    <location>
        <begin position="50"/>
        <end position="323"/>
    </location>
</feature>
<proteinExistence type="predicted"/>
<dbReference type="EMBL" id="FRAL01000005">
    <property type="protein sequence ID" value="SHK76977.1"/>
    <property type="molecule type" value="Genomic_DNA"/>
</dbReference>
<evidence type="ECO:0000313" key="2">
    <source>
        <dbReference type="EMBL" id="SHK76977.1"/>
    </source>
</evidence>
<dbReference type="AlphaFoldDB" id="A0A1M6V684"/>
<accession>A0A1M6V684</accession>
<reference evidence="3" key="1">
    <citation type="submission" date="2016-11" db="EMBL/GenBank/DDBJ databases">
        <authorList>
            <person name="Varghese N."/>
            <person name="Submissions S."/>
        </authorList>
    </citation>
    <scope>NUCLEOTIDE SEQUENCE [LARGE SCALE GENOMIC DNA]</scope>
    <source>
        <strain evidence="3">ALO Sharm</strain>
    </source>
</reference>
<dbReference type="SUPFAM" id="SSF52540">
    <property type="entry name" value="P-loop containing nucleoside triphosphate hydrolases"/>
    <property type="match status" value="1"/>
</dbReference>
<evidence type="ECO:0000313" key="3">
    <source>
        <dbReference type="Proteomes" id="UP000184248"/>
    </source>
</evidence>
<dbReference type="Gene3D" id="3.40.50.300">
    <property type="entry name" value="P-loop containing nucleotide triphosphate hydrolases"/>
    <property type="match status" value="1"/>
</dbReference>
<sequence>MNWIRSLFKKKNVDRVPSSTSQLDQKIVRLSVDNPITKPEDDALGRLKPASSFATQILSLDASEGVAVGVLGAWGAGKTSFVNLAQGLLEKSGVTVLEFNPWMFSGADQLVQSFFIELSAQLKIQPGMAEVGERIEEYGESFSGLGWLPLVGPWIERGRVVTDILAKSLQRKKEGVKASQSRVRDALKKLNNPIVVVLDDIDRLSTPEIRDVFKLVRLTANFPNIIYLLAFDRYRVEQALGEQGVPGRDYLEKILQIGVDLPAVPDHVLNSQIFKAIDGALEDVEKPGYFDSELWPDVFMEVIQPLIRNMRDVRRYAASIHGTVRDLEGQVALVDILALEAIRVFLPDVFHRLRLTVDGLTATANGFGAREEPPHLKEQVEILVEAGGDQRECVRNLIRQLFPGGERHLGGMHYGGDWKSRWLRERRVAHEDVLRYYLERVIGEQLQAFSDAEGAWEIITDKTAFSRYLDSLPIERVQDVISSLEVYEDKFDAEHVVPGAIVLLNILPKLPDRQLGMFDPDIGLIVGRVVYRLVRALKEPEAIEEAVKEILPEVKPLSSKQKIVTIVGYREGAGHKLVSEAAAERFEAEVRTEVRDASPEDLARDTDLLRTLLLTKREAAPDEPELKVPDSPQVTYALLKSARSEVRSQSMGSRAVRRKPRLAWDVLTEVYNGEDKLREQIEVLKASPPEDVGDLLELADKYLSGWRPKEFDDD</sequence>
<dbReference type="Proteomes" id="UP000184248">
    <property type="component" value="Unassembled WGS sequence"/>
</dbReference>
<dbReference type="InterPro" id="IPR052754">
    <property type="entry name" value="NTPase_KAP_P-loop"/>
</dbReference>
<dbReference type="InterPro" id="IPR027417">
    <property type="entry name" value="P-loop_NTPase"/>
</dbReference>
<dbReference type="OrthoDB" id="88903at2"/>
<organism evidence="2 3">
    <name type="scientific">Halomonas caseinilytica</name>
    <dbReference type="NCBI Taxonomy" id="438744"/>
    <lineage>
        <taxon>Bacteria</taxon>
        <taxon>Pseudomonadati</taxon>
        <taxon>Pseudomonadota</taxon>
        <taxon>Gammaproteobacteria</taxon>
        <taxon>Oceanospirillales</taxon>
        <taxon>Halomonadaceae</taxon>
        <taxon>Halomonas</taxon>
    </lineage>
</organism>
<dbReference type="PANTHER" id="PTHR22674">
    <property type="entry name" value="NTPASE, KAP FAMILY P-LOOP DOMAIN-CONTAINING 1"/>
    <property type="match status" value="1"/>
</dbReference>
<name>A0A1M6V684_9GAMM</name>
<dbReference type="RefSeq" id="WP_073292173.1">
    <property type="nucleotide sequence ID" value="NZ_BDEO01000009.1"/>
</dbReference>
<dbReference type="Pfam" id="PF07693">
    <property type="entry name" value="KAP_NTPase"/>
    <property type="match status" value="1"/>
</dbReference>